<dbReference type="PIRSF" id="PIRSF037226">
    <property type="entry name" value="Amidohydrolase_ACY1L2_prd"/>
    <property type="match status" value="1"/>
</dbReference>
<organism evidence="4 5">
    <name type="scientific">Mortierella alpina</name>
    <name type="common">Oleaginous fungus</name>
    <name type="synonym">Mortierella renispora</name>
    <dbReference type="NCBI Taxonomy" id="64518"/>
    <lineage>
        <taxon>Eukaryota</taxon>
        <taxon>Fungi</taxon>
        <taxon>Fungi incertae sedis</taxon>
        <taxon>Mucoromycota</taxon>
        <taxon>Mortierellomycotina</taxon>
        <taxon>Mortierellomycetes</taxon>
        <taxon>Mortierellales</taxon>
        <taxon>Mortierellaceae</taxon>
        <taxon>Mortierella</taxon>
    </lineage>
</organism>
<dbReference type="InterPro" id="IPR036264">
    <property type="entry name" value="Bact_exopeptidase_dim_dom"/>
</dbReference>
<dbReference type="Proteomes" id="UP000738359">
    <property type="component" value="Unassembled WGS sequence"/>
</dbReference>
<sequence>MTSGNKYASEAKEAIDSHSDSLRELSLQIHGRPELGYCEEFAHQVLTDYLEAKGFKVTRQAYDITTAFVAEYESPAAIAAAASGTKVKTVGFCSEYDALPDIGHACGHNLIAIAGVAAALGVKAVLEKHNLEGRVRLVGTPAEETTGGKIPLIEKGAFDGMDACMMTHPAPADIVYATILSVEGVIVEYFGKASHASASPWEGINALDAMVTAYNGIGLLRQQTAPTSRVHCIITCGGQAANIIPEYAAGKILYRATNTADHKKIHDNVLRILNAAAESTGCTVTITKEMEFQPVPHNELLAARYAQYTTELGVKYLPRAVQEAAPSGSTDMGNVAHYVPGIHPVYNLSSLDSIIDPTLSNHSTEFTAKAKTDVAHLATLRSAKGLALTGLDVLLEDGFAEAVRVEFEHNVPKSGVSSLKQMQSALAAVSNRGCGCH</sequence>
<evidence type="ECO:0000256" key="2">
    <source>
        <dbReference type="PIRNR" id="PIRNR037226"/>
    </source>
</evidence>
<reference evidence="4" key="1">
    <citation type="journal article" date="2020" name="Fungal Divers.">
        <title>Resolving the Mortierellaceae phylogeny through synthesis of multi-gene phylogenetics and phylogenomics.</title>
        <authorList>
            <person name="Vandepol N."/>
            <person name="Liber J."/>
            <person name="Desiro A."/>
            <person name="Na H."/>
            <person name="Kennedy M."/>
            <person name="Barry K."/>
            <person name="Grigoriev I.V."/>
            <person name="Miller A.N."/>
            <person name="O'Donnell K."/>
            <person name="Stajich J.E."/>
            <person name="Bonito G."/>
        </authorList>
    </citation>
    <scope>NUCLEOTIDE SEQUENCE</scope>
    <source>
        <strain evidence="4">CK1249</strain>
    </source>
</reference>
<dbReference type="PANTHER" id="PTHR30575:SF0">
    <property type="entry name" value="XAA-ARG DIPEPTIDASE"/>
    <property type="match status" value="1"/>
</dbReference>
<dbReference type="InterPro" id="IPR052030">
    <property type="entry name" value="Peptidase_M20/M20A_hydrolases"/>
</dbReference>
<name>A0A9P6LUU8_MORAP</name>
<comment type="caution">
    <text evidence="4">The sequence shown here is derived from an EMBL/GenBank/DDBJ whole genome shotgun (WGS) entry which is preliminary data.</text>
</comment>
<gene>
    <name evidence="4" type="ORF">BGZ70_004992</name>
</gene>
<dbReference type="InterPro" id="IPR011650">
    <property type="entry name" value="Peptidase_M20_dimer"/>
</dbReference>
<dbReference type="SUPFAM" id="SSF53187">
    <property type="entry name" value="Zn-dependent exopeptidases"/>
    <property type="match status" value="1"/>
</dbReference>
<evidence type="ECO:0000256" key="1">
    <source>
        <dbReference type="ARBA" id="ARBA00006247"/>
    </source>
</evidence>
<dbReference type="EMBL" id="JAAAHY010002619">
    <property type="protein sequence ID" value="KAF9944147.1"/>
    <property type="molecule type" value="Genomic_DNA"/>
</dbReference>
<dbReference type="CDD" id="cd05672">
    <property type="entry name" value="M20_ACY1L2-like"/>
    <property type="match status" value="1"/>
</dbReference>
<dbReference type="NCBIfam" id="TIGR01891">
    <property type="entry name" value="amidohydrolases"/>
    <property type="match status" value="1"/>
</dbReference>
<dbReference type="SUPFAM" id="SSF55031">
    <property type="entry name" value="Bacterial exopeptidase dimerisation domain"/>
    <property type="match status" value="1"/>
</dbReference>
<dbReference type="InterPro" id="IPR002933">
    <property type="entry name" value="Peptidase_M20"/>
</dbReference>
<dbReference type="Gene3D" id="3.30.70.360">
    <property type="match status" value="1"/>
</dbReference>
<dbReference type="InterPro" id="IPR017144">
    <property type="entry name" value="Xaa-Arg_dipeptidase"/>
</dbReference>
<evidence type="ECO:0000313" key="5">
    <source>
        <dbReference type="Proteomes" id="UP000738359"/>
    </source>
</evidence>
<dbReference type="GO" id="GO:0016805">
    <property type="term" value="F:dipeptidase activity"/>
    <property type="evidence" value="ECO:0007669"/>
    <property type="project" value="InterPro"/>
</dbReference>
<dbReference type="FunFam" id="3.30.70.360:FF:000004">
    <property type="entry name" value="Peptidase M20 domain-containing protein 2"/>
    <property type="match status" value="1"/>
</dbReference>
<evidence type="ECO:0000313" key="4">
    <source>
        <dbReference type="EMBL" id="KAF9944147.1"/>
    </source>
</evidence>
<keyword evidence="5" id="KW-1185">Reference proteome</keyword>
<dbReference type="AlphaFoldDB" id="A0A9P6LUU8"/>
<dbReference type="PANTHER" id="PTHR30575">
    <property type="entry name" value="PEPTIDASE M20"/>
    <property type="match status" value="1"/>
</dbReference>
<dbReference type="OrthoDB" id="6119954at2759"/>
<evidence type="ECO:0000259" key="3">
    <source>
        <dbReference type="Pfam" id="PF07687"/>
    </source>
</evidence>
<dbReference type="InterPro" id="IPR017439">
    <property type="entry name" value="Amidohydrolase"/>
</dbReference>
<protein>
    <recommendedName>
        <fullName evidence="2">Peptidase M20 domain-containing protein 2</fullName>
    </recommendedName>
</protein>
<dbReference type="Pfam" id="PF07687">
    <property type="entry name" value="M20_dimer"/>
    <property type="match status" value="1"/>
</dbReference>
<comment type="similarity">
    <text evidence="1 2">Belongs to the peptidase M20A family.</text>
</comment>
<dbReference type="Gene3D" id="3.40.630.10">
    <property type="entry name" value="Zn peptidases"/>
    <property type="match status" value="1"/>
</dbReference>
<dbReference type="Pfam" id="PF01546">
    <property type="entry name" value="Peptidase_M20"/>
    <property type="match status" value="1"/>
</dbReference>
<proteinExistence type="inferred from homology"/>
<accession>A0A9P6LUU8</accession>
<feature type="domain" description="Peptidase M20 dimerisation" evidence="3">
    <location>
        <begin position="186"/>
        <end position="278"/>
    </location>
</feature>